<dbReference type="EMBL" id="CP023778">
    <property type="protein sequence ID" value="ATL71515.1"/>
    <property type="molecule type" value="Genomic_DNA"/>
</dbReference>
<dbReference type="PROSITE" id="PS51935">
    <property type="entry name" value="NLPC_P60"/>
    <property type="match status" value="1"/>
</dbReference>
<protein>
    <recommendedName>
        <fullName evidence="6">NlpC/P60 domain-containing protein</fullName>
    </recommendedName>
</protein>
<sequence length="291" mass="29283">MLWWALAAAAVALGAIGAVLTAGEASAQAPALPGIGAIELPSEVQTPAVPEILAVVPDAVPVPDFAPDGIAVPGATDTSNGYSIRNGFSVPDAILPDQNSILNAIPFSSLTAVPDAVAPQSIAAPLVESGTPAAPDPNPAVSGIVSAVQAVFPEFTLPPLPQLMFPAPPQQSAPPAPKTTGEVAVEAAESKLGSSYSYGSAGPDSFDCSGLVQWSYEQAGVELPRTSYEQLDAGTPVGMDDLQPGDLVSFYGGEHSALYAGDGKVVHAATSGTGVVMSPISDMPVSGARRF</sequence>
<dbReference type="InterPro" id="IPR000064">
    <property type="entry name" value="NLP_P60_dom"/>
</dbReference>
<feature type="domain" description="NlpC/P60" evidence="6">
    <location>
        <begin position="178"/>
        <end position="291"/>
    </location>
</feature>
<comment type="similarity">
    <text evidence="1">Belongs to the peptidase C40 family.</text>
</comment>
<evidence type="ECO:0000256" key="1">
    <source>
        <dbReference type="ARBA" id="ARBA00007074"/>
    </source>
</evidence>
<proteinExistence type="inferred from homology"/>
<accession>A0A291RW07</accession>
<feature type="chain" id="PRO_5012471442" description="NlpC/P60 domain-containing protein" evidence="5">
    <location>
        <begin position="28"/>
        <end position="291"/>
    </location>
</feature>
<dbReference type="InterPro" id="IPR038765">
    <property type="entry name" value="Papain-like_cys_pep_sf"/>
</dbReference>
<dbReference type="AlphaFoldDB" id="A0A291RW07"/>
<reference evidence="7 8" key="1">
    <citation type="submission" date="2017-10" db="EMBL/GenBank/DDBJ databases">
        <title>Comparative genomics between pathogenic Norcardia.</title>
        <authorList>
            <person name="Zeng L."/>
        </authorList>
    </citation>
    <scope>NUCLEOTIDE SEQUENCE [LARGE SCALE GENOMIC DNA]</scope>
    <source>
        <strain evidence="7 8">NC_YFY_NT001</strain>
    </source>
</reference>
<keyword evidence="4" id="KW-0788">Thiol protease</keyword>
<dbReference type="PANTHER" id="PTHR47359:SF3">
    <property type="entry name" value="NLP_P60 DOMAIN-CONTAINING PROTEIN-RELATED"/>
    <property type="match status" value="1"/>
</dbReference>
<dbReference type="PANTHER" id="PTHR47359">
    <property type="entry name" value="PEPTIDOGLYCAN DL-ENDOPEPTIDASE CWLO"/>
    <property type="match status" value="1"/>
</dbReference>
<dbReference type="GO" id="GO:0006508">
    <property type="term" value="P:proteolysis"/>
    <property type="evidence" value="ECO:0007669"/>
    <property type="project" value="UniProtKB-KW"/>
</dbReference>
<evidence type="ECO:0000259" key="6">
    <source>
        <dbReference type="PROSITE" id="PS51935"/>
    </source>
</evidence>
<dbReference type="Pfam" id="PF00877">
    <property type="entry name" value="NLPC_P60"/>
    <property type="match status" value="1"/>
</dbReference>
<dbReference type="GO" id="GO:0008234">
    <property type="term" value="F:cysteine-type peptidase activity"/>
    <property type="evidence" value="ECO:0007669"/>
    <property type="project" value="UniProtKB-KW"/>
</dbReference>
<keyword evidence="3" id="KW-0378">Hydrolase</keyword>
<evidence type="ECO:0000256" key="4">
    <source>
        <dbReference type="ARBA" id="ARBA00022807"/>
    </source>
</evidence>
<evidence type="ECO:0000256" key="5">
    <source>
        <dbReference type="SAM" id="SignalP"/>
    </source>
</evidence>
<evidence type="ECO:0000256" key="3">
    <source>
        <dbReference type="ARBA" id="ARBA00022801"/>
    </source>
</evidence>
<name>A0A291RW07_9NOCA</name>
<feature type="signal peptide" evidence="5">
    <location>
        <begin position="1"/>
        <end position="27"/>
    </location>
</feature>
<organism evidence="7 8">
    <name type="scientific">Nocardia terpenica</name>
    <dbReference type="NCBI Taxonomy" id="455432"/>
    <lineage>
        <taxon>Bacteria</taxon>
        <taxon>Bacillati</taxon>
        <taxon>Actinomycetota</taxon>
        <taxon>Actinomycetes</taxon>
        <taxon>Mycobacteriales</taxon>
        <taxon>Nocardiaceae</taxon>
        <taxon>Nocardia</taxon>
    </lineage>
</organism>
<keyword evidence="2" id="KW-0645">Protease</keyword>
<dbReference type="SUPFAM" id="SSF54001">
    <property type="entry name" value="Cysteine proteinases"/>
    <property type="match status" value="1"/>
</dbReference>
<dbReference type="InterPro" id="IPR051794">
    <property type="entry name" value="PG_Endopeptidase_C40"/>
</dbReference>
<evidence type="ECO:0000256" key="2">
    <source>
        <dbReference type="ARBA" id="ARBA00022670"/>
    </source>
</evidence>
<dbReference type="Gene3D" id="3.90.1720.10">
    <property type="entry name" value="endopeptidase domain like (from Nostoc punctiforme)"/>
    <property type="match status" value="1"/>
</dbReference>
<dbReference type="Proteomes" id="UP000221961">
    <property type="component" value="Chromosome"/>
</dbReference>
<gene>
    <name evidence="7" type="ORF">CRH09_04500</name>
</gene>
<evidence type="ECO:0000313" key="8">
    <source>
        <dbReference type="Proteomes" id="UP000221961"/>
    </source>
</evidence>
<dbReference type="KEGG" id="ntp:CRH09_04500"/>
<keyword evidence="5" id="KW-0732">Signal</keyword>
<evidence type="ECO:0000313" key="7">
    <source>
        <dbReference type="EMBL" id="ATL71515.1"/>
    </source>
</evidence>